<evidence type="ECO:0008006" key="3">
    <source>
        <dbReference type="Google" id="ProtNLM"/>
    </source>
</evidence>
<protein>
    <recommendedName>
        <fullName evidence="3">Polyprotein</fullName>
    </recommendedName>
</protein>
<organism evidence="1 2">
    <name type="scientific">Phytophthora palmivora</name>
    <dbReference type="NCBI Taxonomy" id="4796"/>
    <lineage>
        <taxon>Eukaryota</taxon>
        <taxon>Sar</taxon>
        <taxon>Stramenopiles</taxon>
        <taxon>Oomycota</taxon>
        <taxon>Peronosporomycetes</taxon>
        <taxon>Peronosporales</taxon>
        <taxon>Peronosporaceae</taxon>
        <taxon>Phytophthora</taxon>
    </lineage>
</organism>
<proteinExistence type="predicted"/>
<dbReference type="EMBL" id="NCKW01005730">
    <property type="protein sequence ID" value="POM72490.1"/>
    <property type="molecule type" value="Genomic_DNA"/>
</dbReference>
<accession>A0A2P4Y3V1</accession>
<dbReference type="CDD" id="cd09272">
    <property type="entry name" value="RNase_HI_RT_Ty1"/>
    <property type="match status" value="1"/>
</dbReference>
<dbReference type="Proteomes" id="UP000237271">
    <property type="component" value="Unassembled WGS sequence"/>
</dbReference>
<comment type="caution">
    <text evidence="1">The sequence shown here is derived from an EMBL/GenBank/DDBJ whole genome shotgun (WGS) entry which is preliminary data.</text>
</comment>
<reference evidence="1 2" key="1">
    <citation type="journal article" date="2017" name="Genome Biol. Evol.">
        <title>Phytophthora megakarya and P. palmivora, closely related causal agents of cacao black pod rot, underwent increases in genome sizes and gene numbers by different mechanisms.</title>
        <authorList>
            <person name="Ali S.S."/>
            <person name="Shao J."/>
            <person name="Lary D.J."/>
            <person name="Kronmiller B."/>
            <person name="Shen D."/>
            <person name="Strem M.D."/>
            <person name="Amoako-Attah I."/>
            <person name="Akrofi A.Y."/>
            <person name="Begoude B.A."/>
            <person name="Ten Hoopen G.M."/>
            <person name="Coulibaly K."/>
            <person name="Kebe B.I."/>
            <person name="Melnick R.L."/>
            <person name="Guiltinan M.J."/>
            <person name="Tyler B.M."/>
            <person name="Meinhardt L.W."/>
            <person name="Bailey B.A."/>
        </authorList>
    </citation>
    <scope>NUCLEOTIDE SEQUENCE [LARGE SCALE GENOMIC DNA]</scope>
    <source>
        <strain evidence="2">sbr112.9</strain>
    </source>
</reference>
<gene>
    <name evidence="1" type="ORF">PHPALM_10785</name>
</gene>
<name>A0A2P4Y3V1_9STRA</name>
<keyword evidence="2" id="KW-1185">Reference proteome</keyword>
<evidence type="ECO:0000313" key="1">
    <source>
        <dbReference type="EMBL" id="POM72490.1"/>
    </source>
</evidence>
<sequence>MDYGLFFQFDTGVTTKFEVAIFADADWAGDTRDAKSVSGAVVMINGIPIEWHSKKQSSVALSTMEAEYVAAAVAVKDCIWSAIKVMENEMATQRSKHINIRFHFIRDTIAKGDVVVKYCPTQEQLADIFTKPLQRVLFERLRLRLRVVSVA</sequence>
<evidence type="ECO:0000313" key="2">
    <source>
        <dbReference type="Proteomes" id="UP000237271"/>
    </source>
</evidence>
<dbReference type="PANTHER" id="PTHR11439">
    <property type="entry name" value="GAG-POL-RELATED RETROTRANSPOSON"/>
    <property type="match status" value="1"/>
</dbReference>
<dbReference type="PANTHER" id="PTHR11439:SF483">
    <property type="entry name" value="PEPTIDE SYNTHASE GLIP-LIKE, PUTATIVE (AFU_ORTHOLOGUE AFUA_3G12920)-RELATED"/>
    <property type="match status" value="1"/>
</dbReference>
<dbReference type="OrthoDB" id="39557at2759"/>
<dbReference type="AlphaFoldDB" id="A0A2P4Y3V1"/>